<feature type="transmembrane region" description="Helical" evidence="4">
    <location>
        <begin position="66"/>
        <end position="85"/>
    </location>
</feature>
<feature type="domain" description="Histidine kinase/HSP90-like ATPase" evidence="5">
    <location>
        <begin position="285"/>
        <end position="372"/>
    </location>
</feature>
<evidence type="ECO:0000256" key="4">
    <source>
        <dbReference type="SAM" id="Phobius"/>
    </source>
</evidence>
<dbReference type="Gene3D" id="3.30.565.10">
    <property type="entry name" value="Histidine kinase-like ATPase, C-terminal domain"/>
    <property type="match status" value="1"/>
</dbReference>
<dbReference type="GO" id="GO:0016020">
    <property type="term" value="C:membrane"/>
    <property type="evidence" value="ECO:0007669"/>
    <property type="project" value="InterPro"/>
</dbReference>
<dbReference type="AlphaFoldDB" id="A0A1I0YLR1"/>
<dbReference type="InterPro" id="IPR003594">
    <property type="entry name" value="HATPase_dom"/>
</dbReference>
<dbReference type="PANTHER" id="PTHR24421">
    <property type="entry name" value="NITRATE/NITRITE SENSOR PROTEIN NARX-RELATED"/>
    <property type="match status" value="1"/>
</dbReference>
<dbReference type="Pfam" id="PF07730">
    <property type="entry name" value="HisKA_3"/>
    <property type="match status" value="1"/>
</dbReference>
<dbReference type="OrthoDB" id="3573097at2"/>
<keyword evidence="4" id="KW-1133">Transmembrane helix</keyword>
<protein>
    <submittedName>
        <fullName evidence="6">Signal transduction histidine kinase</fullName>
    </submittedName>
</protein>
<sequence>MTDSRLERWGLACFMLVCLLVGVPVLLSALQGEVLTTGPGWLWWACYLGYLVLIALTCVQTGTLWLNSRMLVAALIGFGSAVVLLAPRAGWTAILLVFTTALVTHIISLRGVLVVIVAHSALVGGTVVLAGGGFAEIALSALIYATLQACSVWAVLSQLREAAARTHLAVVNTELRAATALLAESSRVNERLHISRELHDLVGHQLTALVLELEVAAHRSTPPASEHVERARGLARDLLGDVRTAVGEIRTRPPQLRQALADIVADLPRPRVRLTVDDTVQPDEDCVAALIRCVQEIVTNAIRHSGAENLSIHVEQAEAGRVTLTAQDDGRGASLLRLGNGLTGVRERVEQLGGAVSFDTRSGFRVSAQVPAR</sequence>
<dbReference type="CDD" id="cd16917">
    <property type="entry name" value="HATPase_UhpB-NarQ-NarX-like"/>
    <property type="match status" value="1"/>
</dbReference>
<evidence type="ECO:0000256" key="1">
    <source>
        <dbReference type="ARBA" id="ARBA00022679"/>
    </source>
</evidence>
<dbReference type="InterPro" id="IPR036890">
    <property type="entry name" value="HATPase_C_sf"/>
</dbReference>
<proteinExistence type="predicted"/>
<dbReference type="RefSeq" id="WP_091672449.1">
    <property type="nucleotide sequence ID" value="NZ_FOKG01000005.1"/>
</dbReference>
<evidence type="ECO:0000313" key="7">
    <source>
        <dbReference type="Proteomes" id="UP000243799"/>
    </source>
</evidence>
<dbReference type="InterPro" id="IPR011712">
    <property type="entry name" value="Sig_transdc_His_kin_sub3_dim/P"/>
</dbReference>
<organism evidence="6 7">
    <name type="scientific">Amycolatopsis marina</name>
    <dbReference type="NCBI Taxonomy" id="490629"/>
    <lineage>
        <taxon>Bacteria</taxon>
        <taxon>Bacillati</taxon>
        <taxon>Actinomycetota</taxon>
        <taxon>Actinomycetes</taxon>
        <taxon>Pseudonocardiales</taxon>
        <taxon>Pseudonocardiaceae</taxon>
        <taxon>Amycolatopsis</taxon>
    </lineage>
</organism>
<evidence type="ECO:0000256" key="2">
    <source>
        <dbReference type="ARBA" id="ARBA00022777"/>
    </source>
</evidence>
<dbReference type="GO" id="GO:0000155">
    <property type="term" value="F:phosphorelay sensor kinase activity"/>
    <property type="evidence" value="ECO:0007669"/>
    <property type="project" value="InterPro"/>
</dbReference>
<dbReference type="SUPFAM" id="SSF55874">
    <property type="entry name" value="ATPase domain of HSP90 chaperone/DNA topoisomerase II/histidine kinase"/>
    <property type="match status" value="1"/>
</dbReference>
<keyword evidence="2 6" id="KW-0418">Kinase</keyword>
<dbReference type="InterPro" id="IPR050482">
    <property type="entry name" value="Sensor_HK_TwoCompSys"/>
</dbReference>
<feature type="transmembrane region" description="Helical" evidence="4">
    <location>
        <begin position="9"/>
        <end position="29"/>
    </location>
</feature>
<feature type="transmembrane region" description="Helical" evidence="4">
    <location>
        <begin position="91"/>
        <end position="107"/>
    </location>
</feature>
<dbReference type="Gene3D" id="1.20.5.1930">
    <property type="match status" value="1"/>
</dbReference>
<keyword evidence="3" id="KW-0902">Two-component regulatory system</keyword>
<keyword evidence="7" id="KW-1185">Reference proteome</keyword>
<keyword evidence="1" id="KW-0808">Transferase</keyword>
<dbReference type="PANTHER" id="PTHR24421:SF59">
    <property type="entry name" value="OXYGEN SENSOR HISTIDINE KINASE NREB"/>
    <property type="match status" value="1"/>
</dbReference>
<dbReference type="Pfam" id="PF02518">
    <property type="entry name" value="HATPase_c"/>
    <property type="match status" value="1"/>
</dbReference>
<dbReference type="Proteomes" id="UP000243799">
    <property type="component" value="Unassembled WGS sequence"/>
</dbReference>
<dbReference type="EMBL" id="FOKG01000005">
    <property type="protein sequence ID" value="SFB14355.1"/>
    <property type="molecule type" value="Genomic_DNA"/>
</dbReference>
<evidence type="ECO:0000256" key="3">
    <source>
        <dbReference type="ARBA" id="ARBA00023012"/>
    </source>
</evidence>
<dbReference type="SMART" id="SM00387">
    <property type="entry name" value="HATPase_c"/>
    <property type="match status" value="1"/>
</dbReference>
<name>A0A1I0YLR1_9PSEU</name>
<keyword evidence="4" id="KW-0812">Transmembrane</keyword>
<dbReference type="GO" id="GO:0046983">
    <property type="term" value="F:protein dimerization activity"/>
    <property type="evidence" value="ECO:0007669"/>
    <property type="project" value="InterPro"/>
</dbReference>
<reference evidence="7" key="1">
    <citation type="submission" date="2016-10" db="EMBL/GenBank/DDBJ databases">
        <authorList>
            <person name="Varghese N."/>
            <person name="Submissions S."/>
        </authorList>
    </citation>
    <scope>NUCLEOTIDE SEQUENCE [LARGE SCALE GENOMIC DNA]</scope>
    <source>
        <strain evidence="7">CGMCC 4.3568</strain>
    </source>
</reference>
<feature type="transmembrane region" description="Helical" evidence="4">
    <location>
        <begin position="41"/>
        <end position="59"/>
    </location>
</feature>
<evidence type="ECO:0000259" key="5">
    <source>
        <dbReference type="SMART" id="SM00387"/>
    </source>
</evidence>
<accession>A0A1I0YLR1</accession>
<gene>
    <name evidence="6" type="ORF">SAMN05216266_105195</name>
</gene>
<evidence type="ECO:0000313" key="6">
    <source>
        <dbReference type="EMBL" id="SFB14355.1"/>
    </source>
</evidence>
<dbReference type="STRING" id="490629.SAMN05216266_105195"/>
<keyword evidence="4" id="KW-0472">Membrane</keyword>